<keyword evidence="5" id="KW-0217">Developmental protein</keyword>
<keyword evidence="16" id="KW-0812">Transmembrane</keyword>
<evidence type="ECO:0000313" key="18">
    <source>
        <dbReference type="EMBL" id="KAJ1531605.1"/>
    </source>
</evidence>
<evidence type="ECO:0000256" key="2">
    <source>
        <dbReference type="ARBA" id="ARBA00004123"/>
    </source>
</evidence>
<evidence type="ECO:0000256" key="14">
    <source>
        <dbReference type="PROSITE-ProRule" id="PRU00175"/>
    </source>
</evidence>
<comment type="similarity">
    <text evidence="12">Belongs to the Hakai family.</text>
</comment>
<dbReference type="FunFam" id="3.30.40.10:FF:000432">
    <property type="entry name" value="E3 ubiquitin-protein ligase Hakai"/>
    <property type="match status" value="1"/>
</dbReference>
<keyword evidence="16" id="KW-0472">Membrane</keyword>
<evidence type="ECO:0000256" key="13">
    <source>
        <dbReference type="ARBA" id="ARBA00041081"/>
    </source>
</evidence>
<feature type="region of interest" description="Disordered" evidence="15">
    <location>
        <begin position="222"/>
        <end position="318"/>
    </location>
</feature>
<feature type="compositionally biased region" description="Low complexity" evidence="15">
    <location>
        <begin position="295"/>
        <end position="311"/>
    </location>
</feature>
<comment type="pathway">
    <text evidence="3">Protein modification; protein ubiquitination.</text>
</comment>
<dbReference type="GO" id="GO:0016567">
    <property type="term" value="P:protein ubiquitination"/>
    <property type="evidence" value="ECO:0007669"/>
    <property type="project" value="InterPro"/>
</dbReference>
<feature type="compositionally biased region" description="Low complexity" evidence="15">
    <location>
        <begin position="259"/>
        <end position="279"/>
    </location>
</feature>
<dbReference type="GO" id="GO:0061630">
    <property type="term" value="F:ubiquitin protein ligase activity"/>
    <property type="evidence" value="ECO:0007669"/>
    <property type="project" value="UniProtKB-EC"/>
</dbReference>
<evidence type="ECO:0000256" key="4">
    <source>
        <dbReference type="ARBA" id="ARBA00012483"/>
    </source>
</evidence>
<name>A0AAV7Y1Y4_9NEOP</name>
<feature type="domain" description="RING-type" evidence="17">
    <location>
        <begin position="115"/>
        <end position="151"/>
    </location>
</feature>
<evidence type="ECO:0000256" key="1">
    <source>
        <dbReference type="ARBA" id="ARBA00000900"/>
    </source>
</evidence>
<dbReference type="InterPro" id="IPR001841">
    <property type="entry name" value="Znf_RING"/>
</dbReference>
<dbReference type="EMBL" id="JAPTSV010000001">
    <property type="protein sequence ID" value="KAJ1531605.1"/>
    <property type="molecule type" value="Genomic_DNA"/>
</dbReference>
<dbReference type="Gene3D" id="3.30.40.10">
    <property type="entry name" value="Zinc/RING finger domain, C3HC4 (zinc finger)"/>
    <property type="match status" value="1"/>
</dbReference>
<evidence type="ECO:0000256" key="12">
    <source>
        <dbReference type="ARBA" id="ARBA00038499"/>
    </source>
</evidence>
<sequence>MRGTRANRRARGRGRGRGGRGRGRNKKATKTIESDEEDMPMPQGDDTAEEPDDTPVNKQVQEHQQLDMDADISLLEAPTFTTISRGPPEPMLRLNWDHRVNLVGEKVLNPMIHVCDQCNKPILIYGRMIPCKHVFCLKCAKREEKICPRCNDKVHRVEHAGLGTVFMCVHGGSRYGVVGCRRTYLSQRDLHAHINHRHNPVQSSDMNNSQFNSHLKESSGLEKMMTGPVPSSHPSHHSVPHPHPVSHPTSHALPHSIVHPSHSLSHAMSHPSSSHSVPHPSHPPHHSVSHPPPHSMSHPSSMSHPHSSAPPQSRKSDSRNQVGLLLTLYLMGAYYFICASVIL</sequence>
<reference evidence="18" key="1">
    <citation type="submission" date="2022-12" db="EMBL/GenBank/DDBJ databases">
        <title>Chromosome-level genome assembly of the bean flower thrips Megalurothrips usitatus.</title>
        <authorList>
            <person name="Ma L."/>
            <person name="Liu Q."/>
            <person name="Li H."/>
            <person name="Cai W."/>
        </authorList>
    </citation>
    <scope>NUCLEOTIDE SEQUENCE</scope>
    <source>
        <strain evidence="18">Cailab_2022a</strain>
    </source>
</reference>
<dbReference type="GO" id="GO:0008270">
    <property type="term" value="F:zinc ion binding"/>
    <property type="evidence" value="ECO:0007669"/>
    <property type="project" value="UniProtKB-KW"/>
</dbReference>
<feature type="compositionally biased region" description="Polar residues" evidence="15">
    <location>
        <begin position="200"/>
        <end position="213"/>
    </location>
</feature>
<keyword evidence="16" id="KW-1133">Transmembrane helix</keyword>
<evidence type="ECO:0000256" key="7">
    <source>
        <dbReference type="ARBA" id="ARBA00022723"/>
    </source>
</evidence>
<dbReference type="CDD" id="cd16508">
    <property type="entry name" value="RING-HC_HAKAI-like"/>
    <property type="match status" value="1"/>
</dbReference>
<feature type="region of interest" description="Disordered" evidence="15">
    <location>
        <begin position="1"/>
        <end position="61"/>
    </location>
</feature>
<dbReference type="InterPro" id="IPR040383">
    <property type="entry name" value="HAKAI/CBLL2"/>
</dbReference>
<dbReference type="InterPro" id="IPR017907">
    <property type="entry name" value="Znf_RING_CS"/>
</dbReference>
<dbReference type="GO" id="GO:0030155">
    <property type="term" value="P:regulation of cell adhesion"/>
    <property type="evidence" value="ECO:0007669"/>
    <property type="project" value="TreeGrafter"/>
</dbReference>
<evidence type="ECO:0000256" key="15">
    <source>
        <dbReference type="SAM" id="MobiDB-lite"/>
    </source>
</evidence>
<comment type="caution">
    <text evidence="18">The sequence shown here is derived from an EMBL/GenBank/DDBJ whole genome shotgun (WGS) entry which is preliminary data.</text>
</comment>
<feature type="region of interest" description="Disordered" evidence="15">
    <location>
        <begin position="198"/>
        <end position="217"/>
    </location>
</feature>
<dbReference type="Gene3D" id="6.10.140.2210">
    <property type="match status" value="1"/>
</dbReference>
<evidence type="ECO:0000256" key="11">
    <source>
        <dbReference type="ARBA" id="ARBA00023242"/>
    </source>
</evidence>
<dbReference type="PROSITE" id="PS00518">
    <property type="entry name" value="ZF_RING_1"/>
    <property type="match status" value="1"/>
</dbReference>
<dbReference type="AlphaFoldDB" id="A0AAV7Y1Y4"/>
<evidence type="ECO:0000256" key="6">
    <source>
        <dbReference type="ARBA" id="ARBA00022679"/>
    </source>
</evidence>
<feature type="transmembrane region" description="Helical" evidence="16">
    <location>
        <begin position="322"/>
        <end position="342"/>
    </location>
</feature>
<keyword evidence="10" id="KW-0862">Zinc</keyword>
<evidence type="ECO:0000256" key="10">
    <source>
        <dbReference type="ARBA" id="ARBA00022833"/>
    </source>
</evidence>
<dbReference type="GO" id="GO:0005634">
    <property type="term" value="C:nucleus"/>
    <property type="evidence" value="ECO:0007669"/>
    <property type="project" value="UniProtKB-SubCell"/>
</dbReference>
<dbReference type="EC" id="2.3.2.27" evidence="4"/>
<evidence type="ECO:0000256" key="8">
    <source>
        <dbReference type="ARBA" id="ARBA00022771"/>
    </source>
</evidence>
<evidence type="ECO:0000259" key="17">
    <source>
        <dbReference type="PROSITE" id="PS50089"/>
    </source>
</evidence>
<keyword evidence="11" id="KW-0539">Nucleus</keyword>
<proteinExistence type="inferred from homology"/>
<evidence type="ECO:0000256" key="3">
    <source>
        <dbReference type="ARBA" id="ARBA00004906"/>
    </source>
</evidence>
<dbReference type="InterPro" id="IPR041042">
    <property type="entry name" value="Znf_Hakai"/>
</dbReference>
<dbReference type="InterPro" id="IPR040380">
    <property type="entry name" value="HAKAI-like_RING-HC"/>
</dbReference>
<dbReference type="PANTHER" id="PTHR13480">
    <property type="entry name" value="E3 UBIQUITIN-PROTEIN LIGASE HAKAI-RELATED"/>
    <property type="match status" value="1"/>
</dbReference>
<keyword evidence="7" id="KW-0479">Metal-binding</keyword>
<gene>
    <name evidence="18" type="ORF">ONE63_000277</name>
</gene>
<keyword evidence="19" id="KW-1185">Reference proteome</keyword>
<protein>
    <recommendedName>
        <fullName evidence="13">E3 ubiquitin-protein ligase Hakai</fullName>
        <ecNumber evidence="4">2.3.2.27</ecNumber>
    </recommendedName>
</protein>
<evidence type="ECO:0000256" key="16">
    <source>
        <dbReference type="SAM" id="Phobius"/>
    </source>
</evidence>
<comment type="catalytic activity">
    <reaction evidence="1">
        <text>S-ubiquitinyl-[E2 ubiquitin-conjugating enzyme]-L-cysteine + [acceptor protein]-L-lysine = [E2 ubiquitin-conjugating enzyme]-L-cysteine + N(6)-ubiquitinyl-[acceptor protein]-L-lysine.</text>
        <dbReference type="EC" id="2.3.2.27"/>
    </reaction>
</comment>
<feature type="compositionally biased region" description="Basic residues" evidence="15">
    <location>
        <begin position="1"/>
        <end position="29"/>
    </location>
</feature>
<comment type="subcellular location">
    <subcellularLocation>
        <location evidence="2">Nucleus</location>
    </subcellularLocation>
</comment>
<accession>A0AAV7Y1Y4</accession>
<evidence type="ECO:0000256" key="5">
    <source>
        <dbReference type="ARBA" id="ARBA00022473"/>
    </source>
</evidence>
<dbReference type="PROSITE" id="PS50089">
    <property type="entry name" value="ZF_RING_2"/>
    <property type="match status" value="1"/>
</dbReference>
<keyword evidence="8 14" id="KW-0863">Zinc-finger</keyword>
<keyword evidence="6" id="KW-0808">Transferase</keyword>
<dbReference type="Proteomes" id="UP001075354">
    <property type="component" value="Chromosome 1"/>
</dbReference>
<keyword evidence="9" id="KW-0833">Ubl conjugation pathway</keyword>
<dbReference type="Pfam" id="PF18408">
    <property type="entry name" value="zf_Hakai"/>
    <property type="match status" value="1"/>
</dbReference>
<dbReference type="PANTHER" id="PTHR13480:SF0">
    <property type="entry name" value="E3 UBIQUITIN-PROTEIN LIGASE HAKAI"/>
    <property type="match status" value="1"/>
</dbReference>
<organism evidence="18 19">
    <name type="scientific">Megalurothrips usitatus</name>
    <name type="common">bean blossom thrips</name>
    <dbReference type="NCBI Taxonomy" id="439358"/>
    <lineage>
        <taxon>Eukaryota</taxon>
        <taxon>Metazoa</taxon>
        <taxon>Ecdysozoa</taxon>
        <taxon>Arthropoda</taxon>
        <taxon>Hexapoda</taxon>
        <taxon>Insecta</taxon>
        <taxon>Pterygota</taxon>
        <taxon>Neoptera</taxon>
        <taxon>Paraneoptera</taxon>
        <taxon>Thysanoptera</taxon>
        <taxon>Terebrantia</taxon>
        <taxon>Thripoidea</taxon>
        <taxon>Thripidae</taxon>
        <taxon>Megalurothrips</taxon>
    </lineage>
</organism>
<evidence type="ECO:0000313" key="19">
    <source>
        <dbReference type="Proteomes" id="UP001075354"/>
    </source>
</evidence>
<dbReference type="SUPFAM" id="SSF57850">
    <property type="entry name" value="RING/U-box"/>
    <property type="match status" value="1"/>
</dbReference>
<evidence type="ECO:0000256" key="9">
    <source>
        <dbReference type="ARBA" id="ARBA00022786"/>
    </source>
</evidence>
<dbReference type="InterPro" id="IPR013083">
    <property type="entry name" value="Znf_RING/FYVE/PHD"/>
</dbReference>